<dbReference type="Proteomes" id="UP000243127">
    <property type="component" value="Nucleomorph 2"/>
</dbReference>
<evidence type="ECO:0000313" key="2">
    <source>
        <dbReference type="Proteomes" id="UP000243127"/>
    </source>
</evidence>
<reference evidence="1 2" key="1">
    <citation type="journal article" date="2007" name="Proc. Natl. Acad. Sci. U.S.A.">
        <title>Nucleomorph genome of Hemiselmis andersenii reveals complete intron loss and compaction as a driver of protein structure and function.</title>
        <authorList>
            <person name="Lane C.E."/>
            <person name="van den Heuvel K."/>
            <person name="Kozera C."/>
            <person name="Curtis B.A."/>
            <person name="Parsons B.J."/>
            <person name="Bowman S."/>
            <person name="Archibald J.M."/>
        </authorList>
    </citation>
    <scope>NUCLEOTIDE SEQUENCE [LARGE SCALE GENOMIC DNA]</scope>
    <source>
        <strain evidence="1 2">CCMP644</strain>
    </source>
</reference>
<dbReference type="RefSeq" id="XP_001712395.1">
    <property type="nucleotide sequence ID" value="XM_001712343.1"/>
</dbReference>
<keyword evidence="1" id="KW-0542">Nucleomorph</keyword>
<name>A9BKR5_HEMAN</name>
<organism evidence="1 2">
    <name type="scientific">Hemiselmis andersenii</name>
    <name type="common">Cryptophyte alga</name>
    <dbReference type="NCBI Taxonomy" id="464988"/>
    <lineage>
        <taxon>Eukaryota</taxon>
        <taxon>Cryptophyceae</taxon>
        <taxon>Cryptomonadales</taxon>
        <taxon>Hemiselmidaceae</taxon>
        <taxon>Hemiselmis</taxon>
    </lineage>
</organism>
<dbReference type="AlphaFoldDB" id="A9BKR5"/>
<accession>A9BKR5</accession>
<dbReference type="GeneID" id="5739840"/>
<sequence>MKVRNNFEKFLYFFLNKKYEKEKIENFFEKLTDDFNIFKKKKNKKISLKEEYLGKAVFLKTQKIIRIFKNWNISQEYPKKKFLLKSKKKMIILQKKLIDKINF</sequence>
<gene>
    <name evidence="1" type="ORF">HAN_2g245</name>
</gene>
<protein>
    <submittedName>
        <fullName evidence="1">Uncharacterized protein</fullName>
    </submittedName>
</protein>
<dbReference type="EMBL" id="CP000882">
    <property type="protein sequence ID" value="ABW98070.1"/>
    <property type="molecule type" value="Genomic_DNA"/>
</dbReference>
<proteinExistence type="predicted"/>
<geneLocation type="nucleomorph" evidence="1"/>
<evidence type="ECO:0000313" key="1">
    <source>
        <dbReference type="EMBL" id="ABW98070.1"/>
    </source>
</evidence>